<name>A0A3M9M9C4_9MICO</name>
<proteinExistence type="predicted"/>
<dbReference type="SMART" id="SM00382">
    <property type="entry name" value="AAA"/>
    <property type="match status" value="2"/>
</dbReference>
<accession>A0A3M9M9C4</accession>
<sequence>MKLELRGITKQFGSFTANDHIDLVVEPGQIHALLGENGAGKSTLMNVLYGLYEPTAGEIIVDGEPQKFDGPGDAMRAGIGMVHQHFMLVPVLTVAENVMLGDEYTKSAGMLDQRKAREVVRRLSKDYHLEVNPDVLVEDLPVGIQQRVEILKALARHAKVLILDEPTAVLTPQETDHLMDVMRSLKADGTSIVFISHKLREVRAIADTITVIRRGKVVGQADPSATPAELAALMVGRPVQLQVDKAPADPGDVMLGIEGLHVISPTGQVLVDDVSLQVRAGEIYAVAGVQGNGQSELTEAVVGLVEPTSGTISLDGRDITDTSTDEILGRGVGYVPEDRMHDGLIGSFSIAENLVLDTYDEAPFGNAVSLNLQEITKNATERVEEFDVRTQSAEAAASTLSGGNQQKVVLAREMSRPLKLLVISQPTRGVDVGSQEFVHKRIVAERDRGTAVLLVSTELDEVIGLADRVGVMYAGKIIGELPPTASAEEFGLLMAGQTATDAKEAS</sequence>
<evidence type="ECO:0000256" key="2">
    <source>
        <dbReference type="ARBA" id="ARBA00022448"/>
    </source>
</evidence>
<dbReference type="CDD" id="cd03215">
    <property type="entry name" value="ABC_Carb_Monos_II"/>
    <property type="match status" value="1"/>
</dbReference>
<keyword evidence="6 10" id="KW-0067">ATP-binding</keyword>
<organism evidence="10 11">
    <name type="scientific">Flexivirga caeni</name>
    <dbReference type="NCBI Taxonomy" id="2294115"/>
    <lineage>
        <taxon>Bacteria</taxon>
        <taxon>Bacillati</taxon>
        <taxon>Actinomycetota</taxon>
        <taxon>Actinomycetes</taxon>
        <taxon>Micrococcales</taxon>
        <taxon>Dermacoccaceae</taxon>
        <taxon>Flexivirga</taxon>
    </lineage>
</organism>
<comment type="subcellular location">
    <subcellularLocation>
        <location evidence="1">Cell membrane</location>
        <topology evidence="1">Peripheral membrane protein</topology>
    </subcellularLocation>
</comment>
<dbReference type="Proteomes" id="UP000271678">
    <property type="component" value="Unassembled WGS sequence"/>
</dbReference>
<comment type="caution">
    <text evidence="10">The sequence shown here is derived from an EMBL/GenBank/DDBJ whole genome shotgun (WGS) entry which is preliminary data.</text>
</comment>
<keyword evidence="11" id="KW-1185">Reference proteome</keyword>
<dbReference type="Gene3D" id="3.40.50.300">
    <property type="entry name" value="P-loop containing nucleotide triphosphate hydrolases"/>
    <property type="match status" value="2"/>
</dbReference>
<dbReference type="GO" id="GO:0005524">
    <property type="term" value="F:ATP binding"/>
    <property type="evidence" value="ECO:0007669"/>
    <property type="project" value="UniProtKB-KW"/>
</dbReference>
<keyword evidence="7" id="KW-1278">Translocase</keyword>
<dbReference type="OrthoDB" id="39350at2"/>
<evidence type="ECO:0000256" key="5">
    <source>
        <dbReference type="ARBA" id="ARBA00022741"/>
    </source>
</evidence>
<evidence type="ECO:0000256" key="8">
    <source>
        <dbReference type="ARBA" id="ARBA00023136"/>
    </source>
</evidence>
<evidence type="ECO:0000256" key="3">
    <source>
        <dbReference type="ARBA" id="ARBA00022475"/>
    </source>
</evidence>
<protein>
    <submittedName>
        <fullName evidence="10">ABC transporter ATP-binding protein</fullName>
    </submittedName>
</protein>
<feature type="domain" description="ABC transporter" evidence="9">
    <location>
        <begin position="3"/>
        <end position="239"/>
    </location>
</feature>
<evidence type="ECO:0000256" key="1">
    <source>
        <dbReference type="ARBA" id="ARBA00004202"/>
    </source>
</evidence>
<dbReference type="CDD" id="cd03216">
    <property type="entry name" value="ABC_Carb_Monos_I"/>
    <property type="match status" value="1"/>
</dbReference>
<dbReference type="GO" id="GO:0005886">
    <property type="term" value="C:plasma membrane"/>
    <property type="evidence" value="ECO:0007669"/>
    <property type="project" value="UniProtKB-SubCell"/>
</dbReference>
<dbReference type="PANTHER" id="PTHR43790">
    <property type="entry name" value="CARBOHYDRATE TRANSPORT ATP-BINDING PROTEIN MG119-RELATED"/>
    <property type="match status" value="1"/>
</dbReference>
<evidence type="ECO:0000259" key="9">
    <source>
        <dbReference type="PROSITE" id="PS50893"/>
    </source>
</evidence>
<evidence type="ECO:0000256" key="4">
    <source>
        <dbReference type="ARBA" id="ARBA00022737"/>
    </source>
</evidence>
<dbReference type="InterPro" id="IPR027417">
    <property type="entry name" value="P-loop_NTPase"/>
</dbReference>
<keyword evidence="8" id="KW-0472">Membrane</keyword>
<dbReference type="AlphaFoldDB" id="A0A3M9M9C4"/>
<dbReference type="InterPro" id="IPR050107">
    <property type="entry name" value="ABC_carbohydrate_import_ATPase"/>
</dbReference>
<dbReference type="InterPro" id="IPR017871">
    <property type="entry name" value="ABC_transporter-like_CS"/>
</dbReference>
<dbReference type="PROSITE" id="PS00211">
    <property type="entry name" value="ABC_TRANSPORTER_1"/>
    <property type="match status" value="1"/>
</dbReference>
<keyword evidence="5" id="KW-0547">Nucleotide-binding</keyword>
<dbReference type="Pfam" id="PF00005">
    <property type="entry name" value="ABC_tran"/>
    <property type="match status" value="2"/>
</dbReference>
<evidence type="ECO:0000256" key="7">
    <source>
        <dbReference type="ARBA" id="ARBA00022967"/>
    </source>
</evidence>
<feature type="domain" description="ABC transporter" evidence="9">
    <location>
        <begin position="255"/>
        <end position="499"/>
    </location>
</feature>
<dbReference type="FunFam" id="3.40.50.300:FF:000127">
    <property type="entry name" value="Ribose import ATP-binding protein RbsA"/>
    <property type="match status" value="1"/>
</dbReference>
<gene>
    <name evidence="10" type="ORF">EFY87_09325</name>
</gene>
<keyword evidence="2" id="KW-0813">Transport</keyword>
<dbReference type="SUPFAM" id="SSF52540">
    <property type="entry name" value="P-loop containing nucleoside triphosphate hydrolases"/>
    <property type="match status" value="2"/>
</dbReference>
<keyword evidence="3" id="KW-1003">Cell membrane</keyword>
<dbReference type="GO" id="GO:0016887">
    <property type="term" value="F:ATP hydrolysis activity"/>
    <property type="evidence" value="ECO:0007669"/>
    <property type="project" value="InterPro"/>
</dbReference>
<dbReference type="InterPro" id="IPR003593">
    <property type="entry name" value="AAA+_ATPase"/>
</dbReference>
<dbReference type="EMBL" id="RJJQ01000008">
    <property type="protein sequence ID" value="RNI22171.1"/>
    <property type="molecule type" value="Genomic_DNA"/>
</dbReference>
<evidence type="ECO:0000313" key="11">
    <source>
        <dbReference type="Proteomes" id="UP000271678"/>
    </source>
</evidence>
<dbReference type="RefSeq" id="WP_123271212.1">
    <property type="nucleotide sequence ID" value="NZ_RJJQ01000008.1"/>
</dbReference>
<evidence type="ECO:0000313" key="10">
    <source>
        <dbReference type="EMBL" id="RNI22171.1"/>
    </source>
</evidence>
<reference evidence="10 11" key="1">
    <citation type="submission" date="2018-11" db="EMBL/GenBank/DDBJ databases">
        <title>Draft genome of Simplicispira Flexivirga sp. BO-16.</title>
        <authorList>
            <person name="Im W.T."/>
        </authorList>
    </citation>
    <scope>NUCLEOTIDE SEQUENCE [LARGE SCALE GENOMIC DNA]</scope>
    <source>
        <strain evidence="10 11">BO-16</strain>
    </source>
</reference>
<dbReference type="PROSITE" id="PS50893">
    <property type="entry name" value="ABC_TRANSPORTER_2"/>
    <property type="match status" value="2"/>
</dbReference>
<evidence type="ECO:0000256" key="6">
    <source>
        <dbReference type="ARBA" id="ARBA00022840"/>
    </source>
</evidence>
<dbReference type="InterPro" id="IPR003439">
    <property type="entry name" value="ABC_transporter-like_ATP-bd"/>
</dbReference>
<dbReference type="PANTHER" id="PTHR43790:SF4">
    <property type="entry name" value="GUANOSINE IMPORT ATP-BINDING PROTEIN NUPO"/>
    <property type="match status" value="1"/>
</dbReference>
<keyword evidence="4" id="KW-0677">Repeat</keyword>